<dbReference type="InterPro" id="IPR036282">
    <property type="entry name" value="Glutathione-S-Trfase_C_sf"/>
</dbReference>
<dbReference type="Pfam" id="PF22041">
    <property type="entry name" value="GST_C_7"/>
    <property type="match status" value="1"/>
</dbReference>
<feature type="domain" description="Glutathione S-transferase UstS-like C-terminal" evidence="2">
    <location>
        <begin position="159"/>
        <end position="243"/>
    </location>
</feature>
<name>A0AAD7NXY9_9AGAR</name>
<evidence type="ECO:0000313" key="3">
    <source>
        <dbReference type="EMBL" id="KAJ7779806.1"/>
    </source>
</evidence>
<evidence type="ECO:0000259" key="2">
    <source>
        <dbReference type="Pfam" id="PF22041"/>
    </source>
</evidence>
<organism evidence="3 4">
    <name type="scientific">Mycena metata</name>
    <dbReference type="NCBI Taxonomy" id="1033252"/>
    <lineage>
        <taxon>Eukaryota</taxon>
        <taxon>Fungi</taxon>
        <taxon>Dikarya</taxon>
        <taxon>Basidiomycota</taxon>
        <taxon>Agaricomycotina</taxon>
        <taxon>Agaricomycetes</taxon>
        <taxon>Agaricomycetidae</taxon>
        <taxon>Agaricales</taxon>
        <taxon>Marasmiineae</taxon>
        <taxon>Mycenaceae</taxon>
        <taxon>Mycena</taxon>
    </lineage>
</organism>
<protein>
    <recommendedName>
        <fullName evidence="5">GST N-terminal domain-containing protein</fullName>
    </recommendedName>
</protein>
<dbReference type="SUPFAM" id="SSF47616">
    <property type="entry name" value="GST C-terminal domain-like"/>
    <property type="match status" value="1"/>
</dbReference>
<sequence length="247" mass="27674">MDPSKPILFYDIASGPPVTTYAPNPWKTRYALNFKAVHYKTEWVAHPEVSSVRKKLGCPPVRWNPDGTPFYTLPIIHDPSTGKLVGDSFEIAQYLDAEYPNGPRLIPPSTTALHKAFNTHVDRIFIDGIAILCNHGLPYNPETAEQSKAELVRLAGVSSWDDLTLRGAARTKKLAEFKEALGALASFYVDENAPFLEGTSVSYADMIIGGRLQLLKASLAEWKEVRTWQNSRWERVLQALEKYAEVK</sequence>
<comment type="caution">
    <text evidence="3">The sequence shown here is derived from an EMBL/GenBank/DDBJ whole genome shotgun (WGS) entry which is preliminary data.</text>
</comment>
<feature type="domain" description="GST N-terminal" evidence="1">
    <location>
        <begin position="23"/>
        <end position="97"/>
    </location>
</feature>
<dbReference type="InterPro" id="IPR004045">
    <property type="entry name" value="Glutathione_S-Trfase_N"/>
</dbReference>
<proteinExistence type="predicted"/>
<keyword evidence="4" id="KW-1185">Reference proteome</keyword>
<evidence type="ECO:0000259" key="1">
    <source>
        <dbReference type="Pfam" id="PF13409"/>
    </source>
</evidence>
<dbReference type="CDD" id="cd03038">
    <property type="entry name" value="GST_N_etherase_LigE"/>
    <property type="match status" value="1"/>
</dbReference>
<dbReference type="EMBL" id="JARKIB010000005">
    <property type="protein sequence ID" value="KAJ7779806.1"/>
    <property type="molecule type" value="Genomic_DNA"/>
</dbReference>
<dbReference type="Proteomes" id="UP001215598">
    <property type="component" value="Unassembled WGS sequence"/>
</dbReference>
<dbReference type="Gene3D" id="3.40.30.10">
    <property type="entry name" value="Glutaredoxin"/>
    <property type="match status" value="1"/>
</dbReference>
<reference evidence="3" key="1">
    <citation type="submission" date="2023-03" db="EMBL/GenBank/DDBJ databases">
        <title>Massive genome expansion in bonnet fungi (Mycena s.s.) driven by repeated elements and novel gene families across ecological guilds.</title>
        <authorList>
            <consortium name="Lawrence Berkeley National Laboratory"/>
            <person name="Harder C.B."/>
            <person name="Miyauchi S."/>
            <person name="Viragh M."/>
            <person name="Kuo A."/>
            <person name="Thoen E."/>
            <person name="Andreopoulos B."/>
            <person name="Lu D."/>
            <person name="Skrede I."/>
            <person name="Drula E."/>
            <person name="Henrissat B."/>
            <person name="Morin E."/>
            <person name="Kohler A."/>
            <person name="Barry K."/>
            <person name="LaButti K."/>
            <person name="Morin E."/>
            <person name="Salamov A."/>
            <person name="Lipzen A."/>
            <person name="Mereny Z."/>
            <person name="Hegedus B."/>
            <person name="Baldrian P."/>
            <person name="Stursova M."/>
            <person name="Weitz H."/>
            <person name="Taylor A."/>
            <person name="Grigoriev I.V."/>
            <person name="Nagy L.G."/>
            <person name="Martin F."/>
            <person name="Kauserud H."/>
        </authorList>
    </citation>
    <scope>NUCLEOTIDE SEQUENCE</scope>
    <source>
        <strain evidence="3">CBHHK182m</strain>
    </source>
</reference>
<dbReference type="Gene3D" id="1.20.1050.10">
    <property type="match status" value="1"/>
</dbReference>
<evidence type="ECO:0008006" key="5">
    <source>
        <dbReference type="Google" id="ProtNLM"/>
    </source>
</evidence>
<dbReference type="AlphaFoldDB" id="A0AAD7NXY9"/>
<dbReference type="InterPro" id="IPR054416">
    <property type="entry name" value="GST_UstS-like_C"/>
</dbReference>
<dbReference type="InterPro" id="IPR036249">
    <property type="entry name" value="Thioredoxin-like_sf"/>
</dbReference>
<evidence type="ECO:0000313" key="4">
    <source>
        <dbReference type="Proteomes" id="UP001215598"/>
    </source>
</evidence>
<dbReference type="SUPFAM" id="SSF52833">
    <property type="entry name" value="Thioredoxin-like"/>
    <property type="match status" value="1"/>
</dbReference>
<gene>
    <name evidence="3" type="ORF">B0H16DRAFT_1499905</name>
</gene>
<accession>A0AAD7NXY9</accession>
<dbReference type="Pfam" id="PF13409">
    <property type="entry name" value="GST_N_2"/>
    <property type="match status" value="1"/>
</dbReference>